<dbReference type="EMBL" id="CP049863">
    <property type="protein sequence ID" value="QIK62917.1"/>
    <property type="molecule type" value="Genomic_DNA"/>
</dbReference>
<dbReference type="InterPro" id="IPR014284">
    <property type="entry name" value="RNA_pol_sigma-70_dom"/>
</dbReference>
<gene>
    <name evidence="8" type="ORF">G7068_06665</name>
</gene>
<dbReference type="Gene3D" id="1.10.1740.10">
    <property type="match status" value="1"/>
</dbReference>
<keyword evidence="6" id="KW-0472">Membrane</keyword>
<dbReference type="GO" id="GO:0003677">
    <property type="term" value="F:DNA binding"/>
    <property type="evidence" value="ECO:0007669"/>
    <property type="project" value="UniProtKB-KW"/>
</dbReference>
<dbReference type="InterPro" id="IPR039425">
    <property type="entry name" value="RNA_pol_sigma-70-like"/>
</dbReference>
<comment type="similarity">
    <text evidence="1">Belongs to the sigma-70 factor family. ECF subfamily.</text>
</comment>
<dbReference type="Pfam" id="PF04542">
    <property type="entry name" value="Sigma70_r2"/>
    <property type="match status" value="1"/>
</dbReference>
<dbReference type="NCBIfam" id="TIGR02937">
    <property type="entry name" value="sigma70-ECF"/>
    <property type="match status" value="1"/>
</dbReference>
<evidence type="ECO:0000313" key="9">
    <source>
        <dbReference type="Proteomes" id="UP000502677"/>
    </source>
</evidence>
<proteinExistence type="inferred from homology"/>
<evidence type="ECO:0000313" key="8">
    <source>
        <dbReference type="EMBL" id="QIK62917.1"/>
    </source>
</evidence>
<dbReference type="InterPro" id="IPR036388">
    <property type="entry name" value="WH-like_DNA-bd_sf"/>
</dbReference>
<dbReference type="GO" id="GO:0016987">
    <property type="term" value="F:sigma factor activity"/>
    <property type="evidence" value="ECO:0007669"/>
    <property type="project" value="UniProtKB-KW"/>
</dbReference>
<dbReference type="Proteomes" id="UP000502677">
    <property type="component" value="Chromosome"/>
</dbReference>
<sequence>MDDFRRLVVLANEGDTDAGERLIVAWLPYWMGAARQIIGTDSRAFRVGGQHEDAEDLVQAAVTKLLDLWKRGIGPTDNVRAYVTVMMRNSYSNRLRSPRSREFPLDTVNEEVFAEFDSGLEAAELTRERNAVQRALAALPRDHRDILIWVVVSGHKPGELTGSLGREAPAISSLLMRAKQSLRRFVLVDYLTDGGEECAQNAEQLPKRIHIDLQAHDKDERGIAHARNCERCRRNWRRFAATASMFGIIPLVALPSFNQGAAAYASPPEELARPDAAARPETRSASNSVVSRVAAIASSRGVLVSGVVLVLIVPLLLFVPTLVEAGAVNRQTTRADLTSENTHGAKLAVDLNLDTTGRLESFTTNLIVEGSVSWSLGRIEVELSPGTGYVSASNGYNCTTTGAWVTCDPTTESQSETAVTIYTENDGASGSFDLRLASTIGGDTVLGVADGHW</sequence>
<dbReference type="GO" id="GO:0006352">
    <property type="term" value="P:DNA-templated transcription initiation"/>
    <property type="evidence" value="ECO:0007669"/>
    <property type="project" value="InterPro"/>
</dbReference>
<keyword evidence="9" id="KW-1185">Reference proteome</keyword>
<name>A0A6G7XEU2_9MICO</name>
<dbReference type="InterPro" id="IPR013324">
    <property type="entry name" value="RNA_pol_sigma_r3/r4-like"/>
</dbReference>
<feature type="domain" description="RNA polymerase sigma-70 region 2" evidence="7">
    <location>
        <begin position="43"/>
        <end position="97"/>
    </location>
</feature>
<feature type="transmembrane region" description="Helical" evidence="6">
    <location>
        <begin position="302"/>
        <end position="323"/>
    </location>
</feature>
<keyword evidence="6" id="KW-0812">Transmembrane</keyword>
<dbReference type="PANTHER" id="PTHR43133">
    <property type="entry name" value="RNA POLYMERASE ECF-TYPE SIGMA FACTO"/>
    <property type="match status" value="1"/>
</dbReference>
<evidence type="ECO:0000259" key="7">
    <source>
        <dbReference type="Pfam" id="PF04542"/>
    </source>
</evidence>
<reference evidence="8 9" key="1">
    <citation type="submission" date="2020-03" db="EMBL/GenBank/DDBJ databases">
        <title>Leucobacter sp. nov., isolated from beetles.</title>
        <authorList>
            <person name="Hyun D.-W."/>
            <person name="Bae J.-W."/>
        </authorList>
    </citation>
    <scope>NUCLEOTIDE SEQUENCE [LARGE SCALE GENOMIC DNA]</scope>
    <source>
        <strain evidence="8 9">HDW9C</strain>
    </source>
</reference>
<evidence type="ECO:0000256" key="2">
    <source>
        <dbReference type="ARBA" id="ARBA00023015"/>
    </source>
</evidence>
<keyword evidence="6" id="KW-1133">Transmembrane helix</keyword>
<feature type="transmembrane region" description="Helical" evidence="6">
    <location>
        <begin position="239"/>
        <end position="257"/>
    </location>
</feature>
<dbReference type="PANTHER" id="PTHR43133:SF8">
    <property type="entry name" value="RNA POLYMERASE SIGMA FACTOR HI_1459-RELATED"/>
    <property type="match status" value="1"/>
</dbReference>
<keyword evidence="3" id="KW-0731">Sigma factor</keyword>
<dbReference type="AlphaFoldDB" id="A0A6G7XEU2"/>
<dbReference type="Gene3D" id="1.10.10.10">
    <property type="entry name" value="Winged helix-like DNA-binding domain superfamily/Winged helix DNA-binding domain"/>
    <property type="match status" value="1"/>
</dbReference>
<accession>A0A6G7XEU2</accession>
<dbReference type="InterPro" id="IPR013325">
    <property type="entry name" value="RNA_pol_sigma_r2"/>
</dbReference>
<evidence type="ECO:0000256" key="1">
    <source>
        <dbReference type="ARBA" id="ARBA00010641"/>
    </source>
</evidence>
<evidence type="ECO:0000256" key="5">
    <source>
        <dbReference type="ARBA" id="ARBA00023163"/>
    </source>
</evidence>
<dbReference type="SUPFAM" id="SSF88946">
    <property type="entry name" value="Sigma2 domain of RNA polymerase sigma factors"/>
    <property type="match status" value="1"/>
</dbReference>
<evidence type="ECO:0000256" key="6">
    <source>
        <dbReference type="SAM" id="Phobius"/>
    </source>
</evidence>
<keyword evidence="4" id="KW-0238">DNA-binding</keyword>
<keyword evidence="5" id="KW-0804">Transcription</keyword>
<dbReference type="InterPro" id="IPR007627">
    <property type="entry name" value="RNA_pol_sigma70_r2"/>
</dbReference>
<organism evidence="8 9">
    <name type="scientific">Leucobacter viscericola</name>
    <dbReference type="NCBI Taxonomy" id="2714935"/>
    <lineage>
        <taxon>Bacteria</taxon>
        <taxon>Bacillati</taxon>
        <taxon>Actinomycetota</taxon>
        <taxon>Actinomycetes</taxon>
        <taxon>Micrococcales</taxon>
        <taxon>Microbacteriaceae</taxon>
        <taxon>Leucobacter</taxon>
    </lineage>
</organism>
<dbReference type="SUPFAM" id="SSF88659">
    <property type="entry name" value="Sigma3 and sigma4 domains of RNA polymerase sigma factors"/>
    <property type="match status" value="1"/>
</dbReference>
<evidence type="ECO:0000256" key="3">
    <source>
        <dbReference type="ARBA" id="ARBA00023082"/>
    </source>
</evidence>
<protein>
    <submittedName>
        <fullName evidence="8">Sigma-70 family RNA polymerase sigma factor</fullName>
    </submittedName>
</protein>
<dbReference type="KEGG" id="lvi:G7068_06665"/>
<keyword evidence="2" id="KW-0805">Transcription regulation</keyword>
<evidence type="ECO:0000256" key="4">
    <source>
        <dbReference type="ARBA" id="ARBA00023125"/>
    </source>
</evidence>
<dbReference type="RefSeq" id="WP_166290460.1">
    <property type="nucleotide sequence ID" value="NZ_CP049863.1"/>
</dbReference>